<organism evidence="1 2">
    <name type="scientific">Chamaesiphon minutus (strain ATCC 27169 / PCC 6605)</name>
    <dbReference type="NCBI Taxonomy" id="1173020"/>
    <lineage>
        <taxon>Bacteria</taxon>
        <taxon>Bacillati</taxon>
        <taxon>Cyanobacteriota</taxon>
        <taxon>Cyanophyceae</taxon>
        <taxon>Gomontiellales</taxon>
        <taxon>Chamaesiphonaceae</taxon>
        <taxon>Chamaesiphon</taxon>
    </lineage>
</organism>
<proteinExistence type="predicted"/>
<dbReference type="AlphaFoldDB" id="K9UNW8"/>
<dbReference type="Proteomes" id="UP000010366">
    <property type="component" value="Chromosome"/>
</dbReference>
<dbReference type="RefSeq" id="WP_015162599.1">
    <property type="nucleotide sequence ID" value="NC_019697.1"/>
</dbReference>
<reference evidence="1 2" key="1">
    <citation type="submission" date="2012-05" db="EMBL/GenBank/DDBJ databases">
        <title>Finished chromosome of genome of Chamaesiphon sp. PCC 6605.</title>
        <authorList>
            <consortium name="US DOE Joint Genome Institute"/>
            <person name="Gugger M."/>
            <person name="Coursin T."/>
            <person name="Rippka R."/>
            <person name="Tandeau De Marsac N."/>
            <person name="Huntemann M."/>
            <person name="Wei C.-L."/>
            <person name="Han J."/>
            <person name="Detter J.C."/>
            <person name="Han C."/>
            <person name="Tapia R."/>
            <person name="Chen A."/>
            <person name="Kyrpides N."/>
            <person name="Mavromatis K."/>
            <person name="Markowitz V."/>
            <person name="Szeto E."/>
            <person name="Ivanova N."/>
            <person name="Pagani I."/>
            <person name="Pati A."/>
            <person name="Goodwin L."/>
            <person name="Nordberg H.P."/>
            <person name="Cantor M.N."/>
            <person name="Hua S.X."/>
            <person name="Woyke T."/>
            <person name="Kerfeld C.A."/>
        </authorList>
    </citation>
    <scope>NUCLEOTIDE SEQUENCE [LARGE SCALE GENOMIC DNA]</scope>
    <source>
        <strain evidence="2">ATCC 27169 / PCC 6605</strain>
    </source>
</reference>
<dbReference type="KEGG" id="cmp:Cha6605_5656"/>
<keyword evidence="2" id="KW-1185">Reference proteome</keyword>
<evidence type="ECO:0000313" key="2">
    <source>
        <dbReference type="Proteomes" id="UP000010366"/>
    </source>
</evidence>
<dbReference type="STRING" id="1173020.Cha6605_5656"/>
<dbReference type="EMBL" id="CP003600">
    <property type="protein sequence ID" value="AFY96520.1"/>
    <property type="molecule type" value="Genomic_DNA"/>
</dbReference>
<protein>
    <submittedName>
        <fullName evidence="1">Uncharacterized protein</fullName>
    </submittedName>
</protein>
<gene>
    <name evidence="1" type="ORF">Cha6605_5656</name>
</gene>
<evidence type="ECO:0000313" key="1">
    <source>
        <dbReference type="EMBL" id="AFY96520.1"/>
    </source>
</evidence>
<accession>K9UNW8</accession>
<name>K9UNW8_CHAP6</name>
<sequence length="64" mass="7189">MLSGDAIELLRSLNHTDKLYAIQLLISDLVKEEAELLKSGFSSLYDDSGDAELGELEEIDEERF</sequence>
<dbReference type="HOGENOM" id="CLU_2859518_0_0_3"/>